<comment type="caution">
    <text evidence="2">The sequence shown here is derived from an EMBL/GenBank/DDBJ whole genome shotgun (WGS) entry which is preliminary data.</text>
</comment>
<organism evidence="2 3">
    <name type="scientific">Candidatus Avoscillospira stercoripullorum</name>
    <dbReference type="NCBI Taxonomy" id="2840709"/>
    <lineage>
        <taxon>Bacteria</taxon>
        <taxon>Bacillati</taxon>
        <taxon>Bacillota</taxon>
        <taxon>Clostridia</taxon>
        <taxon>Eubacteriales</taxon>
        <taxon>Oscillospiraceae</taxon>
        <taxon>Oscillospiraceae incertae sedis</taxon>
        <taxon>Candidatus Avoscillospira</taxon>
    </lineage>
</organism>
<evidence type="ECO:0000313" key="3">
    <source>
        <dbReference type="Proteomes" id="UP000824258"/>
    </source>
</evidence>
<feature type="transmembrane region" description="Helical" evidence="1">
    <location>
        <begin position="63"/>
        <end position="83"/>
    </location>
</feature>
<keyword evidence="1" id="KW-0472">Membrane</keyword>
<evidence type="ECO:0000313" key="2">
    <source>
        <dbReference type="EMBL" id="HIR09559.1"/>
    </source>
</evidence>
<evidence type="ECO:0000256" key="1">
    <source>
        <dbReference type="SAM" id="Phobius"/>
    </source>
</evidence>
<accession>A0A9D1A7X6</accession>
<feature type="transmembrane region" description="Helical" evidence="1">
    <location>
        <begin position="116"/>
        <end position="132"/>
    </location>
</feature>
<feature type="transmembrane region" description="Helical" evidence="1">
    <location>
        <begin position="138"/>
        <end position="155"/>
    </location>
</feature>
<keyword evidence="1" id="KW-0812">Transmembrane</keyword>
<dbReference type="Proteomes" id="UP000824258">
    <property type="component" value="Unassembled WGS sequence"/>
</dbReference>
<feature type="transmembrane region" description="Helical" evidence="1">
    <location>
        <begin position="89"/>
        <end position="109"/>
    </location>
</feature>
<sequence length="259" mass="28977">MELKISLALPDEALLPELAAALEKRVELASRARLPRFWPIIDWLHAHSKGTPRQIRFRRIYRGILAAVLWVLSLVLLLPAFFAPQELGSFIPLGLICALLAEAVLLYIIPKIMETANLVFGGIILFGAGSAPETLGRLMPLGIFLLCFAFVGFFPRGRRKRRFEKQAAELYRQWSTVEHLGDYSVTVSETGMALTKGDETQPISPEAITEIYETPSLLLPVVDNRMLLLQKNNIAQEDLEQLASLLGKTIISVKEEERS</sequence>
<keyword evidence="1" id="KW-1133">Transmembrane helix</keyword>
<reference evidence="2" key="2">
    <citation type="journal article" date="2021" name="PeerJ">
        <title>Extensive microbial diversity within the chicken gut microbiome revealed by metagenomics and culture.</title>
        <authorList>
            <person name="Gilroy R."/>
            <person name="Ravi A."/>
            <person name="Getino M."/>
            <person name="Pursley I."/>
            <person name="Horton D.L."/>
            <person name="Alikhan N.F."/>
            <person name="Baker D."/>
            <person name="Gharbi K."/>
            <person name="Hall N."/>
            <person name="Watson M."/>
            <person name="Adriaenssens E.M."/>
            <person name="Foster-Nyarko E."/>
            <person name="Jarju S."/>
            <person name="Secka A."/>
            <person name="Antonio M."/>
            <person name="Oren A."/>
            <person name="Chaudhuri R.R."/>
            <person name="La Ragione R."/>
            <person name="Hildebrand F."/>
            <person name="Pallen M.J."/>
        </authorList>
    </citation>
    <scope>NUCLEOTIDE SEQUENCE</scope>
    <source>
        <strain evidence="2">ChiHjej9B8-7071</strain>
    </source>
</reference>
<dbReference type="AlphaFoldDB" id="A0A9D1A7X6"/>
<name>A0A9D1A7X6_9FIRM</name>
<protein>
    <submittedName>
        <fullName evidence="2">Uncharacterized protein</fullName>
    </submittedName>
</protein>
<proteinExistence type="predicted"/>
<gene>
    <name evidence="2" type="ORF">IAA70_04050</name>
</gene>
<reference evidence="2" key="1">
    <citation type="submission" date="2020-10" db="EMBL/GenBank/DDBJ databases">
        <authorList>
            <person name="Gilroy R."/>
        </authorList>
    </citation>
    <scope>NUCLEOTIDE SEQUENCE</scope>
    <source>
        <strain evidence="2">ChiHjej9B8-7071</strain>
    </source>
</reference>
<dbReference type="EMBL" id="DVGD01000121">
    <property type="protein sequence ID" value="HIR09559.1"/>
    <property type="molecule type" value="Genomic_DNA"/>
</dbReference>